<name>A0ABQ1H1L5_9BACL</name>
<feature type="transmembrane region" description="Helical" evidence="1">
    <location>
        <begin position="42"/>
        <end position="63"/>
    </location>
</feature>
<feature type="domain" description="Cell wall-active antibiotics response LiaF-like C-terminal" evidence="2">
    <location>
        <begin position="152"/>
        <end position="263"/>
    </location>
</feature>
<evidence type="ECO:0000313" key="5">
    <source>
        <dbReference type="Proteomes" id="UP000617979"/>
    </source>
</evidence>
<feature type="transmembrane region" description="Helical" evidence="1">
    <location>
        <begin position="101"/>
        <end position="118"/>
    </location>
</feature>
<dbReference type="Pfam" id="PF09922">
    <property type="entry name" value="LiaF-like_C"/>
    <property type="match status" value="1"/>
</dbReference>
<protein>
    <recommendedName>
        <fullName evidence="6">Lia operon protein LiaF</fullName>
    </recommendedName>
</protein>
<comment type="caution">
    <text evidence="4">The sequence shown here is derived from an EMBL/GenBank/DDBJ whole genome shotgun (WGS) entry which is preliminary data.</text>
</comment>
<dbReference type="InterPro" id="IPR054331">
    <property type="entry name" value="LiaF_TM"/>
</dbReference>
<accession>A0ABQ1H1L5</accession>
<evidence type="ECO:0000259" key="2">
    <source>
        <dbReference type="Pfam" id="PF09922"/>
    </source>
</evidence>
<proteinExistence type="predicted"/>
<keyword evidence="1" id="KW-0812">Transmembrane</keyword>
<gene>
    <name evidence="4" type="ORF">GCM10007416_31120</name>
</gene>
<dbReference type="RefSeq" id="WP_188433435.1">
    <property type="nucleotide sequence ID" value="NZ_BMEX01000019.1"/>
</dbReference>
<feature type="transmembrane region" description="Helical" evidence="1">
    <location>
        <begin position="12"/>
        <end position="30"/>
    </location>
</feature>
<dbReference type="Proteomes" id="UP000617979">
    <property type="component" value="Unassembled WGS sequence"/>
</dbReference>
<feature type="transmembrane region" description="Helical" evidence="1">
    <location>
        <begin position="70"/>
        <end position="89"/>
    </location>
</feature>
<evidence type="ECO:0000313" key="4">
    <source>
        <dbReference type="EMBL" id="GGA55685.1"/>
    </source>
</evidence>
<reference evidence="5" key="1">
    <citation type="journal article" date="2019" name="Int. J. Syst. Evol. Microbiol.">
        <title>The Global Catalogue of Microorganisms (GCM) 10K type strain sequencing project: providing services to taxonomists for standard genome sequencing and annotation.</title>
        <authorList>
            <consortium name="The Broad Institute Genomics Platform"/>
            <consortium name="The Broad Institute Genome Sequencing Center for Infectious Disease"/>
            <person name="Wu L."/>
            <person name="Ma J."/>
        </authorList>
    </citation>
    <scope>NUCLEOTIDE SEQUENCE [LARGE SCALE GENOMIC DNA]</scope>
    <source>
        <strain evidence="5">CGMCC 1.12404</strain>
    </source>
</reference>
<dbReference type="Pfam" id="PF22570">
    <property type="entry name" value="LiaF-TM"/>
    <property type="match status" value="1"/>
</dbReference>
<sequence>MQTRYRWNRLFAALLVIGAGILFLLDNFHVINISLGEMIADFWPLILVYFGLICLVQSLRGVLDGRGIHFGELLFGLLLLFLGANFLAMNLEYPHISWLDIWKFWPLFLIYLGIQLLLSPRTKKRDSSHSGRRKAGQWYRHEQGDGYEYNLFGEINVGKVPFSLENKHYWVGFGSIELNLTQAIIPDGETVLQASGIFGSINVYLPSQLPTRVNALCQLGSIEILGVEDGGIVKHTSFQTPDFEEADQRLVLDLSMVCGELRVVRV</sequence>
<evidence type="ECO:0000259" key="3">
    <source>
        <dbReference type="Pfam" id="PF22570"/>
    </source>
</evidence>
<dbReference type="InterPro" id="IPR024425">
    <property type="entry name" value="LiaF-like_C"/>
</dbReference>
<feature type="domain" description="LiaF transmembrane" evidence="3">
    <location>
        <begin position="11"/>
        <end position="123"/>
    </location>
</feature>
<keyword evidence="5" id="KW-1185">Reference proteome</keyword>
<keyword evidence="1" id="KW-1133">Transmembrane helix</keyword>
<evidence type="ECO:0000256" key="1">
    <source>
        <dbReference type="SAM" id="Phobius"/>
    </source>
</evidence>
<dbReference type="EMBL" id="BMEX01000019">
    <property type="protein sequence ID" value="GGA55685.1"/>
    <property type="molecule type" value="Genomic_DNA"/>
</dbReference>
<organism evidence="4 5">
    <name type="scientific">Kroppenstedtia guangzhouensis</name>
    <dbReference type="NCBI Taxonomy" id="1274356"/>
    <lineage>
        <taxon>Bacteria</taxon>
        <taxon>Bacillati</taxon>
        <taxon>Bacillota</taxon>
        <taxon>Bacilli</taxon>
        <taxon>Bacillales</taxon>
        <taxon>Thermoactinomycetaceae</taxon>
        <taxon>Kroppenstedtia</taxon>
    </lineage>
</organism>
<keyword evidence="1" id="KW-0472">Membrane</keyword>
<evidence type="ECO:0008006" key="6">
    <source>
        <dbReference type="Google" id="ProtNLM"/>
    </source>
</evidence>
<dbReference type="NCBIfam" id="NF040535">
    <property type="entry name" value="LiaF_C_term"/>
    <property type="match status" value="1"/>
</dbReference>
<dbReference type="InterPro" id="IPR047793">
    <property type="entry name" value="LiaF_C"/>
</dbReference>